<feature type="domain" description="Protein-tyrosine-phosphatase-like N-terminal" evidence="1">
    <location>
        <begin position="9"/>
        <end position="66"/>
    </location>
</feature>
<protein>
    <submittedName>
        <fullName evidence="2">Three-helix bundle dimerization domain-containing protein</fullName>
    </submittedName>
</protein>
<name>A0ABW3CI33_9ACTN</name>
<dbReference type="NCBIfam" id="NF046112">
    <property type="entry name" value="MSMEG_6209_Nter"/>
    <property type="match status" value="1"/>
</dbReference>
<dbReference type="InterPro" id="IPR048716">
    <property type="entry name" value="Phosphatase-like_N"/>
</dbReference>
<organism evidence="2 3">
    <name type="scientific">Actinomadura adrarensis</name>
    <dbReference type="NCBI Taxonomy" id="1819600"/>
    <lineage>
        <taxon>Bacteria</taxon>
        <taxon>Bacillati</taxon>
        <taxon>Actinomycetota</taxon>
        <taxon>Actinomycetes</taxon>
        <taxon>Streptosporangiales</taxon>
        <taxon>Thermomonosporaceae</taxon>
        <taxon>Actinomadura</taxon>
    </lineage>
</organism>
<comment type="caution">
    <text evidence="2">The sequence shown here is derived from an EMBL/GenBank/DDBJ whole genome shotgun (WGS) entry which is preliminary data.</text>
</comment>
<proteinExistence type="predicted"/>
<evidence type="ECO:0000313" key="2">
    <source>
        <dbReference type="EMBL" id="MFD0853247.1"/>
    </source>
</evidence>
<reference evidence="3" key="1">
    <citation type="journal article" date="2019" name="Int. J. Syst. Evol. Microbiol.">
        <title>The Global Catalogue of Microorganisms (GCM) 10K type strain sequencing project: providing services to taxonomists for standard genome sequencing and annotation.</title>
        <authorList>
            <consortium name="The Broad Institute Genomics Platform"/>
            <consortium name="The Broad Institute Genome Sequencing Center for Infectious Disease"/>
            <person name="Wu L."/>
            <person name="Ma J."/>
        </authorList>
    </citation>
    <scope>NUCLEOTIDE SEQUENCE [LARGE SCALE GENOMIC DNA]</scope>
    <source>
        <strain evidence="3">JCM 31696</strain>
    </source>
</reference>
<dbReference type="Gene3D" id="1.10.8.1060">
    <property type="entry name" value="Corynebacterium glutamicum thioredoxin-dependent arsenate reductase, N-terminal domain"/>
    <property type="match status" value="1"/>
</dbReference>
<dbReference type="EMBL" id="JBHTIR010002001">
    <property type="protein sequence ID" value="MFD0853247.1"/>
    <property type="molecule type" value="Genomic_DNA"/>
</dbReference>
<evidence type="ECO:0000259" key="1">
    <source>
        <dbReference type="Pfam" id="PF21234"/>
    </source>
</evidence>
<dbReference type="Pfam" id="PF21234">
    <property type="entry name" value="Phosphatase-like_N"/>
    <property type="match status" value="1"/>
</dbReference>
<dbReference type="Proteomes" id="UP001597083">
    <property type="component" value="Unassembled WGS sequence"/>
</dbReference>
<feature type="non-terminal residue" evidence="2">
    <location>
        <position position="95"/>
    </location>
</feature>
<accession>A0ABW3CI33</accession>
<evidence type="ECO:0000313" key="3">
    <source>
        <dbReference type="Proteomes" id="UP001597083"/>
    </source>
</evidence>
<keyword evidence="3" id="KW-1185">Reference proteome</keyword>
<sequence>MDPSARRALERIADRLTIHFYGTFSADIVHRYVTETYELMAATSRVQRHLVALTERFATQRLTALAQADGKLAKPVTEALFVCDGNAGRSQMAAA</sequence>
<gene>
    <name evidence="2" type="ORF">ACFQ07_13485</name>
</gene>